<sequence>FAVAESPEPTVAAGQGVVPST</sequence>
<dbReference type="EMBL" id="LXQA011068788">
    <property type="protein sequence ID" value="MCI83505.1"/>
    <property type="molecule type" value="Genomic_DNA"/>
</dbReference>
<evidence type="ECO:0000313" key="3">
    <source>
        <dbReference type="Proteomes" id="UP000265520"/>
    </source>
</evidence>
<dbReference type="Proteomes" id="UP000265520">
    <property type="component" value="Unassembled WGS sequence"/>
</dbReference>
<evidence type="ECO:0000313" key="2">
    <source>
        <dbReference type="EMBL" id="MCI83505.1"/>
    </source>
</evidence>
<protein>
    <submittedName>
        <fullName evidence="2">Uncharacterized protein</fullName>
    </submittedName>
</protein>
<comment type="caution">
    <text evidence="2">The sequence shown here is derived from an EMBL/GenBank/DDBJ whole genome shotgun (WGS) entry which is preliminary data.</text>
</comment>
<keyword evidence="3" id="KW-1185">Reference proteome</keyword>
<evidence type="ECO:0000256" key="1">
    <source>
        <dbReference type="SAM" id="MobiDB-lite"/>
    </source>
</evidence>
<accession>A0A392V9H7</accession>
<feature type="non-terminal residue" evidence="2">
    <location>
        <position position="1"/>
    </location>
</feature>
<proteinExistence type="predicted"/>
<dbReference type="AlphaFoldDB" id="A0A392V9H7"/>
<feature type="region of interest" description="Disordered" evidence="1">
    <location>
        <begin position="1"/>
        <end position="21"/>
    </location>
</feature>
<reference evidence="2 3" key="1">
    <citation type="journal article" date="2018" name="Front. Plant Sci.">
        <title>Red Clover (Trifolium pratense) and Zigzag Clover (T. medium) - A Picture of Genomic Similarities and Differences.</title>
        <authorList>
            <person name="Dluhosova J."/>
            <person name="Istvanek J."/>
            <person name="Nedelnik J."/>
            <person name="Repkova J."/>
        </authorList>
    </citation>
    <scope>NUCLEOTIDE SEQUENCE [LARGE SCALE GENOMIC DNA]</scope>
    <source>
        <strain evidence="3">cv. 10/8</strain>
        <tissue evidence="2">Leaf</tissue>
    </source>
</reference>
<name>A0A392V9H7_9FABA</name>
<organism evidence="2 3">
    <name type="scientific">Trifolium medium</name>
    <dbReference type="NCBI Taxonomy" id="97028"/>
    <lineage>
        <taxon>Eukaryota</taxon>
        <taxon>Viridiplantae</taxon>
        <taxon>Streptophyta</taxon>
        <taxon>Embryophyta</taxon>
        <taxon>Tracheophyta</taxon>
        <taxon>Spermatophyta</taxon>
        <taxon>Magnoliopsida</taxon>
        <taxon>eudicotyledons</taxon>
        <taxon>Gunneridae</taxon>
        <taxon>Pentapetalae</taxon>
        <taxon>rosids</taxon>
        <taxon>fabids</taxon>
        <taxon>Fabales</taxon>
        <taxon>Fabaceae</taxon>
        <taxon>Papilionoideae</taxon>
        <taxon>50 kb inversion clade</taxon>
        <taxon>NPAAA clade</taxon>
        <taxon>Hologalegina</taxon>
        <taxon>IRL clade</taxon>
        <taxon>Trifolieae</taxon>
        <taxon>Trifolium</taxon>
    </lineage>
</organism>